<protein>
    <recommendedName>
        <fullName evidence="2">Tyrosine specific protein phosphatases domain-containing protein</fullName>
    </recommendedName>
</protein>
<dbReference type="AlphaFoldDB" id="A0A0D2X2E1"/>
<feature type="compositionally biased region" description="Basic and acidic residues" evidence="1">
    <location>
        <begin position="493"/>
        <end position="503"/>
    </location>
</feature>
<sequence>MGWLSRIGSACGLDGVVSSSTVLAAAAASSVLVPLGVLYGRHAWRRFAAVDQTETAEASQLIQFIDANSSLQLVRGKRLRVVHIPHENKDVPVLFMLHGAGGQAEQWMEQIAFFNGRCSIVAWDNVGHGKSEKPHRYDLYARESIVQDSIELFHRYRGRRNVLLAHSYGTSVTTALYPHIQQHVSAIVMLGCIVQTPTTSAPHASRAWLLDLPDIVLDVLRSLDRRGGPDSVSVARMLHRSASVALKRRQLRWNANTPSHVVKALSKQAIRPTPDDFKKITAPVLLISGADDHLTVPANAHAVHEILGAQLSVKPQILPETGHQAMVEKRELVNALINRFLIDQAKFHDLEHPHHVQRGNSVEFKWSLKNFDKWRATPAFGLFIPVTAPPPPRHAWQHQRLSSPGHSPTSSPAAAHSASLARLTSSRLPSDTNLPPLGDSLVSSSSSSSSTSGNPQPLTQAPMSYAAIVSAGLTGARGERKPGHGHFVPMRVPRQDDDDHSPDHVASSLPSVGLVLDLGSDAPPYMPESFGQIEYLKLPSTSKIVPSRSEVDAFISAAARFWATHPDRDIGVHCHYGYNRTGFMICSYLIEVEGMDVASAIERFALSRAPGIRHQHFKDELAARYAQ</sequence>
<dbReference type="InterPro" id="IPR000340">
    <property type="entry name" value="Dual-sp_phosphatase_cat-dom"/>
</dbReference>
<feature type="region of interest" description="Disordered" evidence="1">
    <location>
        <begin position="391"/>
        <end position="460"/>
    </location>
</feature>
<feature type="compositionally biased region" description="Low complexity" evidence="1">
    <location>
        <begin position="443"/>
        <end position="452"/>
    </location>
</feature>
<feature type="domain" description="Tyrosine specific protein phosphatases" evidence="2">
    <location>
        <begin position="552"/>
        <end position="608"/>
    </location>
</feature>
<accession>A0A0D2X2E1</accession>
<dbReference type="InParanoid" id="A0A0D2X2E1"/>
<dbReference type="PANTHER" id="PTHR43798">
    <property type="entry name" value="MONOACYLGLYCEROL LIPASE"/>
    <property type="match status" value="1"/>
</dbReference>
<organism evidence="3 4">
    <name type="scientific">Capsaspora owczarzaki (strain ATCC 30864)</name>
    <dbReference type="NCBI Taxonomy" id="595528"/>
    <lineage>
        <taxon>Eukaryota</taxon>
        <taxon>Filasterea</taxon>
        <taxon>Capsaspora</taxon>
    </lineage>
</organism>
<dbReference type="Pfam" id="PF00782">
    <property type="entry name" value="DSPc"/>
    <property type="match status" value="1"/>
</dbReference>
<dbReference type="OrthoDB" id="428974at2759"/>
<dbReference type="eggNOG" id="KOG2386">
    <property type="taxonomic scope" value="Eukaryota"/>
</dbReference>
<dbReference type="Gene3D" id="3.90.190.10">
    <property type="entry name" value="Protein tyrosine phosphatase superfamily"/>
    <property type="match status" value="1"/>
</dbReference>
<evidence type="ECO:0000256" key="1">
    <source>
        <dbReference type="SAM" id="MobiDB-lite"/>
    </source>
</evidence>
<dbReference type="SUPFAM" id="SSF53474">
    <property type="entry name" value="alpha/beta-Hydrolases"/>
    <property type="match status" value="1"/>
</dbReference>
<dbReference type="InterPro" id="IPR029021">
    <property type="entry name" value="Prot-tyrosine_phosphatase-like"/>
</dbReference>
<dbReference type="PhylomeDB" id="A0A0D2X2E1"/>
<proteinExistence type="predicted"/>
<dbReference type="eggNOG" id="KOG2382">
    <property type="taxonomic scope" value="Eukaryota"/>
</dbReference>
<dbReference type="Gene3D" id="3.40.50.1820">
    <property type="entry name" value="alpha/beta hydrolase"/>
    <property type="match status" value="1"/>
</dbReference>
<dbReference type="PANTHER" id="PTHR43798:SF33">
    <property type="entry name" value="HYDROLASE, PUTATIVE (AFU_ORTHOLOGUE AFUA_2G14860)-RELATED"/>
    <property type="match status" value="1"/>
</dbReference>
<dbReference type="SUPFAM" id="SSF52799">
    <property type="entry name" value="(Phosphotyrosine protein) phosphatases II"/>
    <property type="match status" value="1"/>
</dbReference>
<dbReference type="InterPro" id="IPR029058">
    <property type="entry name" value="AB_hydrolase_fold"/>
</dbReference>
<evidence type="ECO:0000313" key="3">
    <source>
        <dbReference type="EMBL" id="KJE92399.1"/>
    </source>
</evidence>
<dbReference type="Pfam" id="PF12146">
    <property type="entry name" value="Hydrolase_4"/>
    <property type="match status" value="1"/>
</dbReference>
<keyword evidence="4" id="KW-1185">Reference proteome</keyword>
<name>A0A0D2X2E1_CAPO3</name>
<dbReference type="InterPro" id="IPR050266">
    <property type="entry name" value="AB_hydrolase_sf"/>
</dbReference>
<reference evidence="4" key="1">
    <citation type="submission" date="2011-02" db="EMBL/GenBank/DDBJ databases">
        <title>The Genome Sequence of Capsaspora owczarzaki ATCC 30864.</title>
        <authorList>
            <person name="Russ C."/>
            <person name="Cuomo C."/>
            <person name="Burger G."/>
            <person name="Gray M.W."/>
            <person name="Holland P.W.H."/>
            <person name="King N."/>
            <person name="Lang F.B.F."/>
            <person name="Roger A.J."/>
            <person name="Ruiz-Trillo I."/>
            <person name="Young S.K."/>
            <person name="Zeng Q."/>
            <person name="Gargeya S."/>
            <person name="Alvarado L."/>
            <person name="Berlin A."/>
            <person name="Chapman S.B."/>
            <person name="Chen Z."/>
            <person name="Freedman E."/>
            <person name="Gellesch M."/>
            <person name="Goldberg J."/>
            <person name="Griggs A."/>
            <person name="Gujja S."/>
            <person name="Heilman E."/>
            <person name="Heiman D."/>
            <person name="Howarth C."/>
            <person name="Mehta T."/>
            <person name="Neiman D."/>
            <person name="Pearson M."/>
            <person name="Roberts A."/>
            <person name="Saif S."/>
            <person name="Shea T."/>
            <person name="Shenoy N."/>
            <person name="Sisk P."/>
            <person name="Stolte C."/>
            <person name="Sykes S."/>
            <person name="White J."/>
            <person name="Yandava C."/>
            <person name="Haas B."/>
            <person name="Nusbaum C."/>
            <person name="Birren B."/>
        </authorList>
    </citation>
    <scope>NUCLEOTIDE SEQUENCE</scope>
    <source>
        <strain evidence="4">ATCC 30864</strain>
    </source>
</reference>
<dbReference type="RefSeq" id="XP_004364216.2">
    <property type="nucleotide sequence ID" value="XM_004364159.2"/>
</dbReference>
<dbReference type="InterPro" id="IPR000387">
    <property type="entry name" value="Tyr_Pase_dom"/>
</dbReference>
<dbReference type="InterPro" id="IPR016130">
    <property type="entry name" value="Tyr_Pase_AS"/>
</dbReference>
<feature type="compositionally biased region" description="Low complexity" evidence="1">
    <location>
        <begin position="401"/>
        <end position="430"/>
    </location>
</feature>
<dbReference type="Proteomes" id="UP000008743">
    <property type="component" value="Unassembled WGS sequence"/>
</dbReference>
<dbReference type="PROSITE" id="PS00383">
    <property type="entry name" value="TYR_PHOSPHATASE_1"/>
    <property type="match status" value="1"/>
</dbReference>
<dbReference type="InterPro" id="IPR022742">
    <property type="entry name" value="Hydrolase_4"/>
</dbReference>
<feature type="region of interest" description="Disordered" evidence="1">
    <location>
        <begin position="475"/>
        <end position="505"/>
    </location>
</feature>
<dbReference type="EMBL" id="KE346363">
    <property type="protein sequence ID" value="KJE92399.1"/>
    <property type="molecule type" value="Genomic_DNA"/>
</dbReference>
<evidence type="ECO:0000313" key="4">
    <source>
        <dbReference type="Proteomes" id="UP000008743"/>
    </source>
</evidence>
<evidence type="ECO:0000259" key="2">
    <source>
        <dbReference type="PROSITE" id="PS50056"/>
    </source>
</evidence>
<gene>
    <name evidence="3" type="ORF">CAOG_003377</name>
</gene>
<dbReference type="STRING" id="595528.A0A0D2X2E1"/>
<dbReference type="PROSITE" id="PS50056">
    <property type="entry name" value="TYR_PHOSPHATASE_2"/>
    <property type="match status" value="1"/>
</dbReference>
<dbReference type="GO" id="GO:0016020">
    <property type="term" value="C:membrane"/>
    <property type="evidence" value="ECO:0007669"/>
    <property type="project" value="TreeGrafter"/>
</dbReference>